<dbReference type="InterPro" id="IPR009057">
    <property type="entry name" value="Homeodomain-like_sf"/>
</dbReference>
<evidence type="ECO:0000256" key="3">
    <source>
        <dbReference type="ARBA" id="ARBA00023163"/>
    </source>
</evidence>
<dbReference type="PRINTS" id="PR00455">
    <property type="entry name" value="HTHTETR"/>
</dbReference>
<feature type="domain" description="HTH tetR-type" evidence="5">
    <location>
        <begin position="19"/>
        <end position="79"/>
    </location>
</feature>
<evidence type="ECO:0000313" key="6">
    <source>
        <dbReference type="EMBL" id="CAH1220299.1"/>
    </source>
</evidence>
<reference evidence="6" key="1">
    <citation type="submission" date="2022-01" db="EMBL/GenBank/DDBJ databases">
        <authorList>
            <person name="Criscuolo A."/>
        </authorList>
    </citation>
    <scope>NUCLEOTIDE SEQUENCE</scope>
    <source>
        <strain evidence="6">CIP111892</strain>
    </source>
</reference>
<keyword evidence="1" id="KW-0805">Transcription regulation</keyword>
<dbReference type="PROSITE" id="PS50977">
    <property type="entry name" value="HTH_TETR_2"/>
    <property type="match status" value="1"/>
</dbReference>
<evidence type="ECO:0000313" key="7">
    <source>
        <dbReference type="Proteomes" id="UP000838324"/>
    </source>
</evidence>
<dbReference type="RefSeq" id="WP_236336662.1">
    <property type="nucleotide sequence ID" value="NZ_CAKMMG010000010.1"/>
</dbReference>
<keyword evidence="7" id="KW-1185">Reference proteome</keyword>
<gene>
    <name evidence="6" type="ORF">PAECIP111892_04792</name>
</gene>
<dbReference type="PANTHER" id="PTHR30055:SF234">
    <property type="entry name" value="HTH-TYPE TRANSCRIPTIONAL REGULATOR BETI"/>
    <property type="match status" value="1"/>
</dbReference>
<dbReference type="Proteomes" id="UP000838324">
    <property type="component" value="Unassembled WGS sequence"/>
</dbReference>
<comment type="caution">
    <text evidence="6">The sequence shown here is derived from an EMBL/GenBank/DDBJ whole genome shotgun (WGS) entry which is preliminary data.</text>
</comment>
<dbReference type="SUPFAM" id="SSF46689">
    <property type="entry name" value="Homeodomain-like"/>
    <property type="match status" value="1"/>
</dbReference>
<name>A0ABN8GW81_9BACL</name>
<feature type="DNA-binding region" description="H-T-H motif" evidence="4">
    <location>
        <begin position="42"/>
        <end position="61"/>
    </location>
</feature>
<sequence length="186" mass="20633">MTSGQSGTTRLKTAEATSVNRREQILEAAVVVFAEHGYFRATTAQVAEKVGISQPYIFKLFKNKEELFVAALDRAFERIIRSFQSVTAPAGELLNETIRVYEQLMETHPSEIVLQVQAFGIRDEAIRQAVQKGMQEVTSLVEGKFIAAGIANPEVEVSTFMANGMLCNIAMVLEMPSLKPKHLKLE</sequence>
<dbReference type="Gene3D" id="1.10.357.10">
    <property type="entry name" value="Tetracycline Repressor, domain 2"/>
    <property type="match status" value="1"/>
</dbReference>
<proteinExistence type="predicted"/>
<keyword evidence="3" id="KW-0804">Transcription</keyword>
<dbReference type="Pfam" id="PF00440">
    <property type="entry name" value="TetR_N"/>
    <property type="match status" value="1"/>
</dbReference>
<evidence type="ECO:0000259" key="5">
    <source>
        <dbReference type="PROSITE" id="PS50977"/>
    </source>
</evidence>
<keyword evidence="2 4" id="KW-0238">DNA-binding</keyword>
<dbReference type="InterPro" id="IPR001647">
    <property type="entry name" value="HTH_TetR"/>
</dbReference>
<dbReference type="PANTHER" id="PTHR30055">
    <property type="entry name" value="HTH-TYPE TRANSCRIPTIONAL REGULATOR RUTR"/>
    <property type="match status" value="1"/>
</dbReference>
<accession>A0ABN8GW81</accession>
<dbReference type="EMBL" id="CAKMMG010000010">
    <property type="protein sequence ID" value="CAH1220299.1"/>
    <property type="molecule type" value="Genomic_DNA"/>
</dbReference>
<dbReference type="InterPro" id="IPR050109">
    <property type="entry name" value="HTH-type_TetR-like_transc_reg"/>
</dbReference>
<evidence type="ECO:0000256" key="4">
    <source>
        <dbReference type="PROSITE-ProRule" id="PRU00335"/>
    </source>
</evidence>
<evidence type="ECO:0000256" key="1">
    <source>
        <dbReference type="ARBA" id="ARBA00023015"/>
    </source>
</evidence>
<protein>
    <recommendedName>
        <fullName evidence="5">HTH tetR-type domain-containing protein</fullName>
    </recommendedName>
</protein>
<dbReference type="Gene3D" id="1.10.10.60">
    <property type="entry name" value="Homeodomain-like"/>
    <property type="match status" value="1"/>
</dbReference>
<organism evidence="6 7">
    <name type="scientific">Paenibacillus auburnensis</name>
    <dbReference type="NCBI Taxonomy" id="2905649"/>
    <lineage>
        <taxon>Bacteria</taxon>
        <taxon>Bacillati</taxon>
        <taxon>Bacillota</taxon>
        <taxon>Bacilli</taxon>
        <taxon>Bacillales</taxon>
        <taxon>Paenibacillaceae</taxon>
        <taxon>Paenibacillus</taxon>
    </lineage>
</organism>
<evidence type="ECO:0000256" key="2">
    <source>
        <dbReference type="ARBA" id="ARBA00023125"/>
    </source>
</evidence>